<dbReference type="Gene3D" id="3.40.50.150">
    <property type="entry name" value="Vaccinia Virus protein VP39"/>
    <property type="match status" value="1"/>
</dbReference>
<evidence type="ECO:0000313" key="3">
    <source>
        <dbReference type="EMBL" id="MCX5570048.1"/>
    </source>
</evidence>
<organism evidence="3 4">
    <name type="scientific">Kaistia nematophila</name>
    <dbReference type="NCBI Taxonomy" id="2994654"/>
    <lineage>
        <taxon>Bacteria</taxon>
        <taxon>Pseudomonadati</taxon>
        <taxon>Pseudomonadota</taxon>
        <taxon>Alphaproteobacteria</taxon>
        <taxon>Hyphomicrobiales</taxon>
        <taxon>Kaistiaceae</taxon>
        <taxon>Kaistia</taxon>
    </lineage>
</organism>
<protein>
    <submittedName>
        <fullName evidence="3">50S ribosomal protein L11 methyltransferase</fullName>
    </submittedName>
</protein>
<dbReference type="PANTHER" id="PTHR43648:SF1">
    <property type="entry name" value="ELECTRON TRANSFER FLAVOPROTEIN BETA SUBUNIT LYSINE METHYLTRANSFERASE"/>
    <property type="match status" value="1"/>
</dbReference>
<dbReference type="Proteomes" id="UP001144805">
    <property type="component" value="Unassembled WGS sequence"/>
</dbReference>
<dbReference type="PANTHER" id="PTHR43648">
    <property type="entry name" value="ELECTRON TRANSFER FLAVOPROTEIN BETA SUBUNIT LYSINE METHYLTRANSFERASE"/>
    <property type="match status" value="1"/>
</dbReference>
<dbReference type="RefSeq" id="WP_266339012.1">
    <property type="nucleotide sequence ID" value="NZ_JAPKNK010000004.1"/>
</dbReference>
<keyword evidence="2" id="KW-0808">Transferase</keyword>
<evidence type="ECO:0000256" key="2">
    <source>
        <dbReference type="ARBA" id="ARBA00022679"/>
    </source>
</evidence>
<reference evidence="3" key="1">
    <citation type="submission" date="2022-11" db="EMBL/GenBank/DDBJ databases">
        <title>Biodiversity and phylogenetic relationships of bacteria.</title>
        <authorList>
            <person name="Machado R.A.R."/>
            <person name="Bhat A."/>
            <person name="Loulou A."/>
            <person name="Kallel S."/>
        </authorList>
    </citation>
    <scope>NUCLEOTIDE SEQUENCE</scope>
    <source>
        <strain evidence="3">K-TC2</strain>
    </source>
</reference>
<sequence>MIADPARFVVEQTRLAPVAFVPEIELYQADEATALWHLTEAALDRADLPPPFWAFAWAGGQGLARHVLDHPELVRGRRVLDFASGSGLVAIAAARAGASHVAAVDIDLFAVAAISLNAAANGATIDARQADVIGSAAGDFDVLLAGDVFYDSGFAARLMPWLAALAAAGVTVIAGDPDRTYRPRIAVRDLAVYQVPVHPALEDAAVKRVRVLEVGFCEPLQTGLPEVPGFA</sequence>
<dbReference type="GO" id="GO:0032259">
    <property type="term" value="P:methylation"/>
    <property type="evidence" value="ECO:0007669"/>
    <property type="project" value="UniProtKB-KW"/>
</dbReference>
<name>A0A9X3IL15_9HYPH</name>
<gene>
    <name evidence="3" type="ORF">OSH07_12650</name>
</gene>
<dbReference type="Pfam" id="PF06325">
    <property type="entry name" value="PrmA"/>
    <property type="match status" value="1"/>
</dbReference>
<dbReference type="GO" id="GO:0005840">
    <property type="term" value="C:ribosome"/>
    <property type="evidence" value="ECO:0007669"/>
    <property type="project" value="UniProtKB-KW"/>
</dbReference>
<keyword evidence="3" id="KW-0687">Ribonucleoprotein</keyword>
<comment type="caution">
    <text evidence="3">The sequence shown here is derived from an EMBL/GenBank/DDBJ whole genome shotgun (WGS) entry which is preliminary data.</text>
</comment>
<dbReference type="InterPro" id="IPR050078">
    <property type="entry name" value="Ribosomal_L11_MeTrfase_PrmA"/>
</dbReference>
<dbReference type="GO" id="GO:0016279">
    <property type="term" value="F:protein-lysine N-methyltransferase activity"/>
    <property type="evidence" value="ECO:0007669"/>
    <property type="project" value="TreeGrafter"/>
</dbReference>
<dbReference type="EMBL" id="JAPKNK010000004">
    <property type="protein sequence ID" value="MCX5570048.1"/>
    <property type="molecule type" value="Genomic_DNA"/>
</dbReference>
<proteinExistence type="predicted"/>
<evidence type="ECO:0000313" key="4">
    <source>
        <dbReference type="Proteomes" id="UP001144805"/>
    </source>
</evidence>
<dbReference type="AlphaFoldDB" id="A0A9X3IL15"/>
<keyword evidence="3" id="KW-0689">Ribosomal protein</keyword>
<dbReference type="SUPFAM" id="SSF53335">
    <property type="entry name" value="S-adenosyl-L-methionine-dependent methyltransferases"/>
    <property type="match status" value="1"/>
</dbReference>
<accession>A0A9X3IL15</accession>
<dbReference type="InterPro" id="IPR029063">
    <property type="entry name" value="SAM-dependent_MTases_sf"/>
</dbReference>
<keyword evidence="1 3" id="KW-0489">Methyltransferase</keyword>
<keyword evidence="4" id="KW-1185">Reference proteome</keyword>
<evidence type="ECO:0000256" key="1">
    <source>
        <dbReference type="ARBA" id="ARBA00022603"/>
    </source>
</evidence>